<dbReference type="EMBL" id="CAJVPP010021493">
    <property type="protein sequence ID" value="CAG8742945.1"/>
    <property type="molecule type" value="Genomic_DNA"/>
</dbReference>
<accession>A0A9N9IQN2</accession>
<evidence type="ECO:0000313" key="1">
    <source>
        <dbReference type="EMBL" id="CAG8742945.1"/>
    </source>
</evidence>
<name>A0A9N9IQN2_FUNMO</name>
<protein>
    <submittedName>
        <fullName evidence="1">16033_t:CDS:1</fullName>
    </submittedName>
</protein>
<keyword evidence="2" id="KW-1185">Reference proteome</keyword>
<dbReference type="Proteomes" id="UP000789375">
    <property type="component" value="Unassembled WGS sequence"/>
</dbReference>
<dbReference type="AlphaFoldDB" id="A0A9N9IQN2"/>
<comment type="caution">
    <text evidence="1">The sequence shown here is derived from an EMBL/GenBank/DDBJ whole genome shotgun (WGS) entry which is preliminary data.</text>
</comment>
<feature type="non-terminal residue" evidence="1">
    <location>
        <position position="1"/>
    </location>
</feature>
<proteinExistence type="predicted"/>
<sequence length="46" mass="5363">KGHYSRECDLPPKRRKDANMVEVYSDLDSENTQKNTKKAKVAIERL</sequence>
<gene>
    <name evidence="1" type="ORF">FMOSSE_LOCUS16253</name>
</gene>
<reference evidence="1" key="1">
    <citation type="submission" date="2021-06" db="EMBL/GenBank/DDBJ databases">
        <authorList>
            <person name="Kallberg Y."/>
            <person name="Tangrot J."/>
            <person name="Rosling A."/>
        </authorList>
    </citation>
    <scope>NUCLEOTIDE SEQUENCE</scope>
    <source>
        <strain evidence="1">87-6 pot B 2015</strain>
    </source>
</reference>
<evidence type="ECO:0000313" key="2">
    <source>
        <dbReference type="Proteomes" id="UP000789375"/>
    </source>
</evidence>
<feature type="non-terminal residue" evidence="1">
    <location>
        <position position="46"/>
    </location>
</feature>
<organism evidence="1 2">
    <name type="scientific">Funneliformis mosseae</name>
    <name type="common">Endomycorrhizal fungus</name>
    <name type="synonym">Glomus mosseae</name>
    <dbReference type="NCBI Taxonomy" id="27381"/>
    <lineage>
        <taxon>Eukaryota</taxon>
        <taxon>Fungi</taxon>
        <taxon>Fungi incertae sedis</taxon>
        <taxon>Mucoromycota</taxon>
        <taxon>Glomeromycotina</taxon>
        <taxon>Glomeromycetes</taxon>
        <taxon>Glomerales</taxon>
        <taxon>Glomeraceae</taxon>
        <taxon>Funneliformis</taxon>
    </lineage>
</organism>